<proteinExistence type="predicted"/>
<reference evidence="2" key="1">
    <citation type="journal article" date="2024" name="Proc. Natl. Acad. Sci. U.S.A.">
        <title>Extraordinary preservation of gene collinearity over three hundred million years revealed in homosporous lycophytes.</title>
        <authorList>
            <person name="Li C."/>
            <person name="Wickell D."/>
            <person name="Kuo L.Y."/>
            <person name="Chen X."/>
            <person name="Nie B."/>
            <person name="Liao X."/>
            <person name="Peng D."/>
            <person name="Ji J."/>
            <person name="Jenkins J."/>
            <person name="Williams M."/>
            <person name="Shu S."/>
            <person name="Plott C."/>
            <person name="Barry K."/>
            <person name="Rajasekar S."/>
            <person name="Grimwood J."/>
            <person name="Han X."/>
            <person name="Sun S."/>
            <person name="Hou Z."/>
            <person name="He W."/>
            <person name="Dai G."/>
            <person name="Sun C."/>
            <person name="Schmutz J."/>
            <person name="Leebens-Mack J.H."/>
            <person name="Li F.W."/>
            <person name="Wang L."/>
        </authorList>
    </citation>
    <scope>NUCLEOTIDE SEQUENCE [LARGE SCALE GENOMIC DNA]</scope>
    <source>
        <strain evidence="2">cv. PW_Plant_1</strain>
    </source>
</reference>
<dbReference type="Proteomes" id="UP001162992">
    <property type="component" value="Chromosome 18"/>
</dbReference>
<gene>
    <name evidence="1" type="ORF">O6H91_18G024500</name>
</gene>
<evidence type="ECO:0000313" key="1">
    <source>
        <dbReference type="EMBL" id="KAJ7522733.1"/>
    </source>
</evidence>
<keyword evidence="2" id="KW-1185">Reference proteome</keyword>
<dbReference type="EMBL" id="CM055109">
    <property type="protein sequence ID" value="KAJ7522733.1"/>
    <property type="molecule type" value="Genomic_DNA"/>
</dbReference>
<name>A0ACC2AYW7_DIPCM</name>
<organism evidence="1 2">
    <name type="scientific">Diphasiastrum complanatum</name>
    <name type="common">Issler's clubmoss</name>
    <name type="synonym">Lycopodium complanatum</name>
    <dbReference type="NCBI Taxonomy" id="34168"/>
    <lineage>
        <taxon>Eukaryota</taxon>
        <taxon>Viridiplantae</taxon>
        <taxon>Streptophyta</taxon>
        <taxon>Embryophyta</taxon>
        <taxon>Tracheophyta</taxon>
        <taxon>Lycopodiopsida</taxon>
        <taxon>Lycopodiales</taxon>
        <taxon>Lycopodiaceae</taxon>
        <taxon>Lycopodioideae</taxon>
        <taxon>Diphasiastrum</taxon>
    </lineage>
</organism>
<sequence length="624" mass="68393">MADSNLKRPLIEASPHSQDNTSRAKVYGVFFVQSCLRILCCFEDFFRNQCHNIVIVLGPMSAALVMAFVTIDSSESEGTDSRTAVAMLAILIWICIWWATEALPIAMTSLLPILLFPILGIRDADAVSKAYMNDTITLFIGSFILARAVERYHVHRRLALKSLLVFGGQRMEPRLLLLGFCVGPAFVSMWISNTATAIMMMPMSIGVLQKLQASSAQQGICDEIGCSESPREEKLKFNRDDLHKVKIQSSKVSEFSQDLKLDVAEFTERNQENFNNRKIASPSEESNSEEDVDALKIYGRGVVLAIAYGVSIGGLTTLTGTGTNLIFSGMWSSRFPNAPPISYFQWFCFAFPLGVVLLIFLWLLLCSSYCPTSAISTISRSFNKSTIQEESDLLGPVTFAESTVLTLFGVLAALWMTRCLSRPLLGWGILFGGSAGDGTASILMAMLLFLIPNGIVPGEKLMSWKHCKQLPWDIVLLLGAGFALADGIVESGLSSWVTKHLEFLQSAPYLLMVPIVSLLVGITTEFTSNNSAATIFLPLLAEVSLSINMHPLFLMVPATISASYAFMLPISTPPDAVAYATGYLRMIDMIKTGFILKVFAMLLLSAMMPTLGTIVFGLNKPFQV</sequence>
<evidence type="ECO:0000313" key="2">
    <source>
        <dbReference type="Proteomes" id="UP001162992"/>
    </source>
</evidence>
<accession>A0ACC2AYW7</accession>
<comment type="caution">
    <text evidence="1">The sequence shown here is derived from an EMBL/GenBank/DDBJ whole genome shotgun (WGS) entry which is preliminary data.</text>
</comment>
<protein>
    <submittedName>
        <fullName evidence="1">Uncharacterized protein</fullName>
    </submittedName>
</protein>